<keyword evidence="11" id="KW-0472">Membrane</keyword>
<dbReference type="PROSITE" id="PS51257">
    <property type="entry name" value="PROKAR_LIPOPROTEIN"/>
    <property type="match status" value="1"/>
</dbReference>
<keyword evidence="11" id="KW-0449">Lipoprotein</keyword>
<comment type="similarity">
    <text evidence="1 11">Belongs to the ApbE family.</text>
</comment>
<dbReference type="AlphaFoldDB" id="A0A811GCQ8"/>
<dbReference type="Pfam" id="PF02424">
    <property type="entry name" value="ApbE"/>
    <property type="match status" value="1"/>
</dbReference>
<protein>
    <recommendedName>
        <fullName evidence="3 11">FAD:protein FMN transferase</fullName>
        <ecNumber evidence="2 11">2.7.1.180</ecNumber>
    </recommendedName>
</protein>
<accession>A0A811GCQ8</accession>
<dbReference type="EMBL" id="CADDTS010000023">
    <property type="protein sequence ID" value="CAB1213284.1"/>
    <property type="molecule type" value="Genomic_DNA"/>
</dbReference>
<evidence type="ECO:0000256" key="2">
    <source>
        <dbReference type="ARBA" id="ARBA00011955"/>
    </source>
</evidence>
<dbReference type="GO" id="GO:0016740">
    <property type="term" value="F:transferase activity"/>
    <property type="evidence" value="ECO:0007669"/>
    <property type="project" value="UniProtKB-UniRule"/>
</dbReference>
<feature type="binding site" evidence="10">
    <location>
        <position position="249"/>
    </location>
    <ligand>
        <name>Mg(2+)</name>
        <dbReference type="ChEBI" id="CHEBI:18420"/>
    </ligand>
</feature>
<dbReference type="RefSeq" id="WP_174559243.1">
    <property type="nucleotide sequence ID" value="NZ_CADDTS010000023.1"/>
</dbReference>
<comment type="subcellular location">
    <subcellularLocation>
        <location evidence="11">Cell inner membrane</location>
        <topology evidence="11">Lipid-anchor</topology>
        <orientation evidence="11">Periplasmic side</orientation>
    </subcellularLocation>
</comment>
<evidence type="ECO:0000256" key="4">
    <source>
        <dbReference type="ARBA" id="ARBA00022630"/>
    </source>
</evidence>
<evidence type="ECO:0000256" key="8">
    <source>
        <dbReference type="ARBA" id="ARBA00022842"/>
    </source>
</evidence>
<dbReference type="Proteomes" id="UP000489961">
    <property type="component" value="Unassembled WGS sequence"/>
</dbReference>
<keyword evidence="11" id="KW-1003">Cell membrane</keyword>
<evidence type="ECO:0000256" key="1">
    <source>
        <dbReference type="ARBA" id="ARBA00008282"/>
    </source>
</evidence>
<evidence type="ECO:0000256" key="7">
    <source>
        <dbReference type="ARBA" id="ARBA00022827"/>
    </source>
</evidence>
<keyword evidence="8 10" id="KW-0460">Magnesium</keyword>
<evidence type="ECO:0000256" key="3">
    <source>
        <dbReference type="ARBA" id="ARBA00016337"/>
    </source>
</evidence>
<feature type="binding site" evidence="10">
    <location>
        <position position="141"/>
    </location>
    <ligand>
        <name>Mg(2+)</name>
        <dbReference type="ChEBI" id="CHEBI:18420"/>
    </ligand>
</feature>
<dbReference type="GO" id="GO:0005886">
    <property type="term" value="C:plasma membrane"/>
    <property type="evidence" value="ECO:0007669"/>
    <property type="project" value="UniProtKB-SubCell"/>
</dbReference>
<dbReference type="SUPFAM" id="SSF143631">
    <property type="entry name" value="ApbE-like"/>
    <property type="match status" value="1"/>
</dbReference>
<dbReference type="GO" id="GO:0046872">
    <property type="term" value="F:metal ion binding"/>
    <property type="evidence" value="ECO:0007669"/>
    <property type="project" value="UniProtKB-UniRule"/>
</dbReference>
<keyword evidence="7 11" id="KW-0274">FAD</keyword>
<evidence type="ECO:0000256" key="6">
    <source>
        <dbReference type="ARBA" id="ARBA00022723"/>
    </source>
</evidence>
<reference evidence="12 13" key="1">
    <citation type="submission" date="2020-02" db="EMBL/GenBank/DDBJ databases">
        <authorList>
            <person name="Chaudhuri R."/>
        </authorList>
    </citation>
    <scope>NUCLEOTIDE SEQUENCE [LARGE SCALE GENOMIC DNA]</scope>
    <source>
        <strain evidence="12">SFB21</strain>
    </source>
</reference>
<dbReference type="InterPro" id="IPR024932">
    <property type="entry name" value="ApbE"/>
</dbReference>
<evidence type="ECO:0000256" key="5">
    <source>
        <dbReference type="ARBA" id="ARBA00022679"/>
    </source>
</evidence>
<dbReference type="Gene3D" id="3.10.520.10">
    <property type="entry name" value="ApbE-like domains"/>
    <property type="match status" value="1"/>
</dbReference>
<comment type="function">
    <text evidence="11">Flavin transferase that catalyzes the transfer of the FMN moiety of FAD and its covalent binding to the hydroxyl group of a threonine residue in a target flavoprotein.</text>
</comment>
<keyword evidence="5 11" id="KW-0808">Transferase</keyword>
<evidence type="ECO:0000313" key="12">
    <source>
        <dbReference type="EMBL" id="CAB1213284.1"/>
    </source>
</evidence>
<evidence type="ECO:0000256" key="11">
    <source>
        <dbReference type="RuleBase" id="RU363002"/>
    </source>
</evidence>
<dbReference type="PANTHER" id="PTHR30040">
    <property type="entry name" value="THIAMINE BIOSYNTHESIS LIPOPROTEIN APBE"/>
    <property type="match status" value="1"/>
</dbReference>
<evidence type="ECO:0000256" key="10">
    <source>
        <dbReference type="PIRSR" id="PIRSR006268-2"/>
    </source>
</evidence>
<evidence type="ECO:0000256" key="9">
    <source>
        <dbReference type="ARBA" id="ARBA00048540"/>
    </source>
</evidence>
<comment type="cofactor">
    <cofactor evidence="10">
        <name>Mg(2+)</name>
        <dbReference type="ChEBI" id="CHEBI:18420"/>
    </cofactor>
    <cofactor evidence="10">
        <name>Mn(2+)</name>
        <dbReference type="ChEBI" id="CHEBI:29035"/>
    </cofactor>
    <text evidence="10">Magnesium. Can also use manganese.</text>
</comment>
<dbReference type="EC" id="2.7.1.180" evidence="2 11"/>
<name>A0A811GCQ8_9GAMM</name>
<organism evidence="12 13">
    <name type="scientific">Acinetobacter bouvetii</name>
    <dbReference type="NCBI Taxonomy" id="202951"/>
    <lineage>
        <taxon>Bacteria</taxon>
        <taxon>Pseudomonadati</taxon>
        <taxon>Pseudomonadota</taxon>
        <taxon>Gammaproteobacteria</taxon>
        <taxon>Moraxellales</taxon>
        <taxon>Moraxellaceae</taxon>
        <taxon>Acinetobacter</taxon>
    </lineage>
</organism>
<keyword evidence="11" id="KW-0997">Cell inner membrane</keyword>
<proteinExistence type="inferred from homology"/>
<keyword evidence="4 11" id="KW-0285">Flavoprotein</keyword>
<evidence type="ECO:0000313" key="13">
    <source>
        <dbReference type="Proteomes" id="UP000489961"/>
    </source>
</evidence>
<comment type="caution">
    <text evidence="12">The sequence shown here is derived from an EMBL/GenBank/DDBJ whole genome shotgun (WGS) entry which is preliminary data.</text>
</comment>
<sequence length="276" mass="30122">MIRAQPLLGTLVEIKIHDSISSNDAHNAINAAFSCIEKVQQLMSFHDPDSELSQLNRNAFFQPITVHPFTYAVLKRAKHLHEVSLGLFDCSIANSLVNWQILPNPLSDKLQHQPHSSQTDVKLLDQYSVQFAAPILIDLGGIAKGFAVDLAIHILKKKGIKNAVVNAGGDLRVLGHMIENIMIRDPQQPQQFHAVGGLSNGAIATSACYFSKTKFNHQWVNALVHPQTRQALDSAQSFSVIAPNACIADALTKVVAVSQDPQPPCLSLFAAQAFIL</sequence>
<dbReference type="InterPro" id="IPR003374">
    <property type="entry name" value="ApbE-like_sf"/>
</dbReference>
<keyword evidence="6 10" id="KW-0479">Metal-binding</keyword>
<dbReference type="PIRSF" id="PIRSF006268">
    <property type="entry name" value="ApbE"/>
    <property type="match status" value="1"/>
</dbReference>
<gene>
    <name evidence="12" type="primary">apbE_1</name>
    <name evidence="12" type="ORF">SFB21_1317</name>
</gene>
<comment type="catalytic activity">
    <reaction evidence="9 11">
        <text>L-threonyl-[protein] + FAD = FMN-L-threonyl-[protein] + AMP + H(+)</text>
        <dbReference type="Rhea" id="RHEA:36847"/>
        <dbReference type="Rhea" id="RHEA-COMP:11060"/>
        <dbReference type="Rhea" id="RHEA-COMP:11061"/>
        <dbReference type="ChEBI" id="CHEBI:15378"/>
        <dbReference type="ChEBI" id="CHEBI:30013"/>
        <dbReference type="ChEBI" id="CHEBI:57692"/>
        <dbReference type="ChEBI" id="CHEBI:74257"/>
        <dbReference type="ChEBI" id="CHEBI:456215"/>
        <dbReference type="EC" id="2.7.1.180"/>
    </reaction>
</comment>
<dbReference type="PANTHER" id="PTHR30040:SF2">
    <property type="entry name" value="FAD:PROTEIN FMN TRANSFERASE"/>
    <property type="match status" value="1"/>
</dbReference>